<accession>A0A6A6Z3Q4</accession>
<proteinExistence type="predicted"/>
<dbReference type="EMBL" id="MU003694">
    <property type="protein sequence ID" value="KAF2814887.1"/>
    <property type="molecule type" value="Genomic_DNA"/>
</dbReference>
<dbReference type="PANTHER" id="PTHR38111">
    <property type="entry name" value="ZN(2)-C6 FUNGAL-TYPE DOMAIN-CONTAINING PROTEIN-RELATED"/>
    <property type="match status" value="1"/>
</dbReference>
<dbReference type="RefSeq" id="XP_033581851.1">
    <property type="nucleotide sequence ID" value="XM_033722711.1"/>
</dbReference>
<dbReference type="AlphaFoldDB" id="A0A6A6Z3Q4"/>
<dbReference type="GeneID" id="54463604"/>
<dbReference type="Pfam" id="PF11951">
    <property type="entry name" value="Fungal_trans_2"/>
    <property type="match status" value="1"/>
</dbReference>
<reference evidence="1 3" key="1">
    <citation type="journal article" date="2020" name="Stud. Mycol.">
        <title>101 Dothideomycetes genomes: a test case for predicting lifestyles and emergence of pathogens.</title>
        <authorList>
            <person name="Haridas S."/>
            <person name="Albert R."/>
            <person name="Binder M."/>
            <person name="Bloem J."/>
            <person name="Labutti K."/>
            <person name="Salamov A."/>
            <person name="Andreopoulos B."/>
            <person name="Baker S."/>
            <person name="Barry K."/>
            <person name="Bills G."/>
            <person name="Bluhm B."/>
            <person name="Cannon C."/>
            <person name="Castanera R."/>
            <person name="Culley D."/>
            <person name="Daum C."/>
            <person name="Ezra D."/>
            <person name="Gonzalez J."/>
            <person name="Henrissat B."/>
            <person name="Kuo A."/>
            <person name="Liang C."/>
            <person name="Lipzen A."/>
            <person name="Lutzoni F."/>
            <person name="Magnuson J."/>
            <person name="Mondo S."/>
            <person name="Nolan M."/>
            <person name="Ohm R."/>
            <person name="Pangilinan J."/>
            <person name="Park H.-J."/>
            <person name="Ramirez L."/>
            <person name="Alfaro M."/>
            <person name="Sun H."/>
            <person name="Tritt A."/>
            <person name="Yoshinaga Y."/>
            <person name="Zwiers L.-H."/>
            <person name="Turgeon B."/>
            <person name="Goodwin S."/>
            <person name="Spatafora J."/>
            <person name="Crous P."/>
            <person name="Grigoriev I."/>
        </authorList>
    </citation>
    <scope>NUCLEOTIDE SEQUENCE</scope>
    <source>
        <strain evidence="1 3">CBS 304.34</strain>
    </source>
</reference>
<dbReference type="PANTHER" id="PTHR38111:SF2">
    <property type="entry name" value="FINGER DOMAIN PROTEIN, PUTATIVE (AFU_ORTHOLOGUE AFUA_1G01560)-RELATED"/>
    <property type="match status" value="1"/>
</dbReference>
<dbReference type="InterPro" id="IPR053178">
    <property type="entry name" value="Osmoadaptation_assoc"/>
</dbReference>
<reference evidence="3" key="2">
    <citation type="submission" date="2020-04" db="EMBL/GenBank/DDBJ databases">
        <authorList>
            <consortium name="NCBI Genome Project"/>
        </authorList>
    </citation>
    <scope>NUCLEOTIDE SEQUENCE</scope>
    <source>
        <strain evidence="3">CBS 304.34</strain>
    </source>
</reference>
<sequence length="352" mass="40457">MIAQSSALKDVAIALAALDRSRRPHSAPTAERGVSLRQKALSSYSRALQEVRVELISQNQLAARESTVWVTVFLGIFELMLESNEKNWERHFLYGTSHLLQIQGPECCRTGRGRERFLALRIFEISRALIYQDATFLAEPEWVRLAQQLREEDVESWHPKEAMYDLMLECSVLYPSKPVYNGDGFTLIAEGLRLRRCLSNWYQHIEQRFPTTKESPAYLQTDLQLLISLIYYHAVSIFLSGIFDYRLSSFPVPPPSLPILTRAQVEHHLASILSLTELALDKTWLTGVAFLFPLRVAAARAWSVEDQNEVLQRLRSVRSKGFSITNLFEAEVTCLWEERWGPEGWNWADVLE</sequence>
<protein>
    <submittedName>
        <fullName evidence="1 3">Uncharacterized protein</fullName>
    </submittedName>
</protein>
<dbReference type="Proteomes" id="UP000504636">
    <property type="component" value="Unplaced"/>
</dbReference>
<organism evidence="1">
    <name type="scientific">Mytilinidion resinicola</name>
    <dbReference type="NCBI Taxonomy" id="574789"/>
    <lineage>
        <taxon>Eukaryota</taxon>
        <taxon>Fungi</taxon>
        <taxon>Dikarya</taxon>
        <taxon>Ascomycota</taxon>
        <taxon>Pezizomycotina</taxon>
        <taxon>Dothideomycetes</taxon>
        <taxon>Pleosporomycetidae</taxon>
        <taxon>Mytilinidiales</taxon>
        <taxon>Mytilinidiaceae</taxon>
        <taxon>Mytilinidion</taxon>
    </lineage>
</organism>
<keyword evidence="2" id="KW-1185">Reference proteome</keyword>
<reference evidence="3" key="3">
    <citation type="submission" date="2025-04" db="UniProtKB">
        <authorList>
            <consortium name="RefSeq"/>
        </authorList>
    </citation>
    <scope>IDENTIFICATION</scope>
    <source>
        <strain evidence="3">CBS 304.34</strain>
    </source>
</reference>
<gene>
    <name evidence="1 3" type="ORF">BDZ99DRAFT_485431</name>
</gene>
<dbReference type="OrthoDB" id="194358at2759"/>
<name>A0A6A6Z3Q4_9PEZI</name>
<dbReference type="InterPro" id="IPR021858">
    <property type="entry name" value="Fun_TF"/>
</dbReference>
<evidence type="ECO:0000313" key="2">
    <source>
        <dbReference type="Proteomes" id="UP000504636"/>
    </source>
</evidence>
<evidence type="ECO:0000313" key="3">
    <source>
        <dbReference type="RefSeq" id="XP_033581851.1"/>
    </source>
</evidence>
<evidence type="ECO:0000313" key="1">
    <source>
        <dbReference type="EMBL" id="KAF2814887.1"/>
    </source>
</evidence>